<dbReference type="EMBL" id="JADNRY010001390">
    <property type="protein sequence ID" value="KAF9017110.1"/>
    <property type="molecule type" value="Genomic_DNA"/>
</dbReference>
<evidence type="ECO:0000256" key="1">
    <source>
        <dbReference type="SAM" id="MobiDB-lite"/>
    </source>
</evidence>
<feature type="compositionally biased region" description="Low complexity" evidence="1">
    <location>
        <begin position="35"/>
        <end position="59"/>
    </location>
</feature>
<feature type="compositionally biased region" description="Polar residues" evidence="1">
    <location>
        <begin position="20"/>
        <end position="34"/>
    </location>
</feature>
<gene>
    <name evidence="2" type="ORF">BDP27DRAFT_1378668</name>
</gene>
<dbReference type="AlphaFoldDB" id="A0A9P5P481"/>
<feature type="compositionally biased region" description="Polar residues" evidence="1">
    <location>
        <begin position="60"/>
        <end position="80"/>
    </location>
</feature>
<proteinExistence type="predicted"/>
<evidence type="ECO:0000313" key="2">
    <source>
        <dbReference type="EMBL" id="KAF9017110.1"/>
    </source>
</evidence>
<feature type="region of interest" description="Disordered" evidence="1">
    <location>
        <begin position="364"/>
        <end position="383"/>
    </location>
</feature>
<accession>A0A9P5P481</accession>
<feature type="compositionally biased region" description="Low complexity" evidence="1">
    <location>
        <begin position="192"/>
        <end position="204"/>
    </location>
</feature>
<organism evidence="2 3">
    <name type="scientific">Rhodocollybia butyracea</name>
    <dbReference type="NCBI Taxonomy" id="206335"/>
    <lineage>
        <taxon>Eukaryota</taxon>
        <taxon>Fungi</taxon>
        <taxon>Dikarya</taxon>
        <taxon>Basidiomycota</taxon>
        <taxon>Agaricomycotina</taxon>
        <taxon>Agaricomycetes</taxon>
        <taxon>Agaricomycetidae</taxon>
        <taxon>Agaricales</taxon>
        <taxon>Marasmiineae</taxon>
        <taxon>Omphalotaceae</taxon>
        <taxon>Rhodocollybia</taxon>
    </lineage>
</organism>
<feature type="region of interest" description="Disordered" evidence="1">
    <location>
        <begin position="171"/>
        <end position="250"/>
    </location>
</feature>
<keyword evidence="3" id="KW-1185">Reference proteome</keyword>
<sequence>MSHSTPSPNAEQRPNRFEDSTSTDVIQPNELGNHSSARATSQPPRSSSASSNPNYLPSPTATASRSPWSQPNPTQKTSADISARDTLHAEFRCPKAIAAPLSLESLLEDAAFDNAGEDDDVDAMIGRLRPSVGPFDEYSDSPVYARKGVGFSAGSSVGGAGRYSVGGGRLPPSLSSSLSPSQLPGTHPLISPSPRSSTSSSLASHMMTRDDVRGRTYATDPSRSRSQSLATSTVGRGPTTGVGAAGMYGLPTHGYTRDTSGLGSTMASWNGNDSDHTFSILRERLDSSSRRSQYLYNEYGEYDYGDKDNSNQSPFLRDVDRMLPSGTSPVPRGIGLRNSLSRGYSSGAGGAGGFGGRYGGSELDDIPGSGATSRRHSVSVVQPVRRGSGLEDLAGSAVDDEFEYDYDYAHSQGRLGMSIGGGGGMAGMGRTISMSGGVSGTGRGSLMLSDDDLLDAGPPIPGMNQMSGGMHPMDALNNNFGMMNLNQSLYQHQQQQQSLDIPQQRRGSVSPEVFRVMVDYRDRVLGTITRIPLRLSARARNTHLSSMLLRPRPRSDSTGWQLVLAMRLEPERRLNLKGERRLRWDEEWGFRHRHIIRLNHSNKGRYPWVVEGYRMRARAVLVPCWIWRMEQELHTVIYHSNNPILTISHTSIHIRSTANTSSSPAAATATARSRKRPWARLIQECVPNQSRDLVIVEADRGRDLGRIVNDNISVEEVEAWLDAGRSSSGQLLDSSQQQPWGESPMPTPISPTECTLVYLPLRRLALRLRLEERVVGRRRSTRNRFMGKLGREASVLAAKMSDEMKALQLCQSKELVRELFRLYKTRIWMASLQGGGGFEQ</sequence>
<protein>
    <submittedName>
        <fullName evidence="2">Uncharacterized protein</fullName>
    </submittedName>
</protein>
<feature type="region of interest" description="Disordered" evidence="1">
    <location>
        <begin position="728"/>
        <end position="747"/>
    </location>
</feature>
<feature type="compositionally biased region" description="Low complexity" evidence="1">
    <location>
        <begin position="728"/>
        <end position="738"/>
    </location>
</feature>
<comment type="caution">
    <text evidence="2">The sequence shown here is derived from an EMBL/GenBank/DDBJ whole genome shotgun (WGS) entry which is preliminary data.</text>
</comment>
<feature type="compositionally biased region" description="Polar residues" evidence="1">
    <location>
        <begin position="1"/>
        <end position="12"/>
    </location>
</feature>
<evidence type="ECO:0000313" key="3">
    <source>
        <dbReference type="Proteomes" id="UP000772434"/>
    </source>
</evidence>
<reference evidence="2" key="1">
    <citation type="submission" date="2020-11" db="EMBL/GenBank/DDBJ databases">
        <authorList>
            <consortium name="DOE Joint Genome Institute"/>
            <person name="Ahrendt S."/>
            <person name="Riley R."/>
            <person name="Andreopoulos W."/>
            <person name="Labutti K."/>
            <person name="Pangilinan J."/>
            <person name="Ruiz-Duenas F.J."/>
            <person name="Barrasa J.M."/>
            <person name="Sanchez-Garcia M."/>
            <person name="Camarero S."/>
            <person name="Miyauchi S."/>
            <person name="Serrano A."/>
            <person name="Linde D."/>
            <person name="Babiker R."/>
            <person name="Drula E."/>
            <person name="Ayuso-Fernandez I."/>
            <person name="Pacheco R."/>
            <person name="Padilla G."/>
            <person name="Ferreira P."/>
            <person name="Barriuso J."/>
            <person name="Kellner H."/>
            <person name="Castanera R."/>
            <person name="Alfaro M."/>
            <person name="Ramirez L."/>
            <person name="Pisabarro A.G."/>
            <person name="Kuo A."/>
            <person name="Tritt A."/>
            <person name="Lipzen A."/>
            <person name="He G."/>
            <person name="Yan M."/>
            <person name="Ng V."/>
            <person name="Cullen D."/>
            <person name="Martin F."/>
            <person name="Rosso M.-N."/>
            <person name="Henrissat B."/>
            <person name="Hibbett D."/>
            <person name="Martinez A.T."/>
            <person name="Grigoriev I.V."/>
        </authorList>
    </citation>
    <scope>NUCLEOTIDE SEQUENCE</scope>
    <source>
        <strain evidence="2">AH 40177</strain>
    </source>
</reference>
<feature type="compositionally biased region" description="Polar residues" evidence="1">
    <location>
        <begin position="219"/>
        <end position="234"/>
    </location>
</feature>
<dbReference type="OrthoDB" id="243127at2759"/>
<feature type="compositionally biased region" description="Low complexity" evidence="1">
    <location>
        <begin position="171"/>
        <end position="185"/>
    </location>
</feature>
<dbReference type="Proteomes" id="UP000772434">
    <property type="component" value="Unassembled WGS sequence"/>
</dbReference>
<name>A0A9P5P481_9AGAR</name>
<feature type="region of interest" description="Disordered" evidence="1">
    <location>
        <begin position="1"/>
        <end position="83"/>
    </location>
</feature>